<dbReference type="PROSITE" id="PS50297">
    <property type="entry name" value="ANK_REP_REGION"/>
    <property type="match status" value="7"/>
</dbReference>
<feature type="repeat" description="ANK" evidence="3">
    <location>
        <begin position="1049"/>
        <end position="1084"/>
    </location>
</feature>
<accession>A0A9P4X2U2</accession>
<dbReference type="Gene3D" id="1.25.40.20">
    <property type="entry name" value="Ankyrin repeat-containing domain"/>
    <property type="match status" value="3"/>
</dbReference>
<keyword evidence="5" id="KW-1133">Transmembrane helix</keyword>
<keyword evidence="2 3" id="KW-0040">ANK repeat</keyword>
<feature type="repeat" description="ANK" evidence="3">
    <location>
        <begin position="1347"/>
        <end position="1379"/>
    </location>
</feature>
<evidence type="ECO:0000256" key="2">
    <source>
        <dbReference type="ARBA" id="ARBA00023043"/>
    </source>
</evidence>
<comment type="caution">
    <text evidence="7">The sequence shown here is derived from an EMBL/GenBank/DDBJ whole genome shotgun (WGS) entry which is preliminary data.</text>
</comment>
<evidence type="ECO:0000313" key="8">
    <source>
        <dbReference type="Proteomes" id="UP000801864"/>
    </source>
</evidence>
<feature type="transmembrane region" description="Helical" evidence="5">
    <location>
        <begin position="60"/>
        <end position="81"/>
    </location>
</feature>
<proteinExistence type="predicted"/>
<feature type="chain" id="PRO_5040408867" evidence="6">
    <location>
        <begin position="21"/>
        <end position="1521"/>
    </location>
</feature>
<feature type="compositionally biased region" description="Basic and acidic residues" evidence="4">
    <location>
        <begin position="350"/>
        <end position="364"/>
    </location>
</feature>
<dbReference type="EMBL" id="QLNT01000028">
    <property type="protein sequence ID" value="KAF3057696.1"/>
    <property type="molecule type" value="Genomic_DNA"/>
</dbReference>
<dbReference type="Pfam" id="PF12796">
    <property type="entry name" value="Ank_2"/>
    <property type="match status" value="3"/>
</dbReference>
<keyword evidence="6" id="KW-0732">Signal</keyword>
<dbReference type="Pfam" id="PF00023">
    <property type="entry name" value="Ank"/>
    <property type="match status" value="1"/>
</dbReference>
<dbReference type="PROSITE" id="PS51257">
    <property type="entry name" value="PROKAR_LIPOPROTEIN"/>
    <property type="match status" value="1"/>
</dbReference>
<dbReference type="InterPro" id="IPR002110">
    <property type="entry name" value="Ankyrin_rpt"/>
</dbReference>
<organism evidence="7 8">
    <name type="scientific">Trichoderma lentiforme</name>
    <dbReference type="NCBI Taxonomy" id="1567552"/>
    <lineage>
        <taxon>Eukaryota</taxon>
        <taxon>Fungi</taxon>
        <taxon>Dikarya</taxon>
        <taxon>Ascomycota</taxon>
        <taxon>Pezizomycotina</taxon>
        <taxon>Sordariomycetes</taxon>
        <taxon>Hypocreomycetidae</taxon>
        <taxon>Hypocreales</taxon>
        <taxon>Hypocreaceae</taxon>
        <taxon>Trichoderma</taxon>
    </lineage>
</organism>
<evidence type="ECO:0000256" key="5">
    <source>
        <dbReference type="SAM" id="Phobius"/>
    </source>
</evidence>
<feature type="repeat" description="ANK" evidence="3">
    <location>
        <begin position="1214"/>
        <end position="1246"/>
    </location>
</feature>
<reference evidence="7 8" key="1">
    <citation type="submission" date="2018-06" db="EMBL/GenBank/DDBJ databases">
        <title>Genome analysis of cellulolytic fungus Trichoderma lentiforme CFAM-422.</title>
        <authorList>
            <person name="Steindorff A.S."/>
            <person name="Formighieri E.F."/>
            <person name="Midorikawa G.E.O."/>
            <person name="Tamietti M.S."/>
            <person name="Ramos E.Z."/>
            <person name="Silva A.S."/>
            <person name="Bon E.P.S."/>
            <person name="Mendes T.D."/>
            <person name="Damaso M.C.T."/>
            <person name="Favaro L.C.L."/>
        </authorList>
    </citation>
    <scope>NUCLEOTIDE SEQUENCE [LARGE SCALE GENOMIC DNA]</scope>
    <source>
        <strain evidence="7 8">CFAM-422</strain>
    </source>
</reference>
<feature type="transmembrane region" description="Helical" evidence="5">
    <location>
        <begin position="234"/>
        <end position="256"/>
    </location>
</feature>
<keyword evidence="5" id="KW-0472">Membrane</keyword>
<feature type="region of interest" description="Disordered" evidence="4">
    <location>
        <begin position="345"/>
        <end position="364"/>
    </location>
</feature>
<evidence type="ECO:0000256" key="6">
    <source>
        <dbReference type="SAM" id="SignalP"/>
    </source>
</evidence>
<feature type="compositionally biased region" description="Low complexity" evidence="4">
    <location>
        <begin position="465"/>
        <end position="476"/>
    </location>
</feature>
<feature type="repeat" description="ANK" evidence="3">
    <location>
        <begin position="1279"/>
        <end position="1311"/>
    </location>
</feature>
<sequence length="1521" mass="169189">MAPRTIVIFLYFLFFGCVLADDGDDFSNNLFTDLGPLLALFGERVTMQFLSQAMGISDCIILSMAPLGIVTTIVAAIRVGGPSWLKALIGRATENLAAAELELMSSSSNEVCELWNGRDVVRCAGSAPVWEFICLLPRTGLPKNPKVKIMSLEDAENDPYFYIKRCKTLRRNERTFSDKMRALFGVHRQGGSAEDGIKENSNPQSDEVIIMRNLKHDVPNISHNRHRNSGRGELHLAACFGILLQVGFILYCSFIAQYSKLKSHFQKNDHAVASYAFPMTIIGSVILSIGMFICSHVVESSTMEETFQPAEHWRARLVWLQQEKTVGDEEFKSFALYTGEDQPNIITSSRADHGKDSDEKQRQGSEGLKDFTITTVVGTVISLVGYVAQFIGFRGMHWSVSVASLIAVLTMAAVRAWIRRGLAKPMFCRGLLPGFELDWFADSLRTVGNAPWYNDLDGSSQEENTSSLSGGSTSTSQDKLAKSDDQSITKEPLICEAQDYTTTRQSLAKLADWRGPASQEAIAVSLAIEATMNFLDDNLGLEDFSWGYKIRDASLNEQELKFRVIKQPDGKWKAHAGEIEAALSLRLFYVKSQQETQSLAKAIHKSGNPLDDDKWLRVKGEMPDMGIRILGPNTMQLYRHLDWWIPTDGPEILKGEAVYIPAEADQTNESGKHQINTFGSMVPGSTKFELDESRVVGFDPRQQLKVVTGSHPQLSYPYYQNSQAGKWNFSISEEEDENPNSMLCIQSLDSLEILYAKDMFSTFMWAVVESLERPVGGKTYIKTSQAKLENKDSWRRLGLENDDISRLAAAIQSTGLCNTHDAHISIITPLSIQRKLPEVDSIVEMVRNYTQPLEALHLWADAGQVYLRLCEHLTAFAVGSYTYIRAVAVLATFRKTLQGMIRLEMTGVYESRLEEQLTKTMLTKAMENVDAEFQDHLGSLCELQDTSRWQKCYPSAERFFLLQNQESIISNSFDVYKEMDRQHLSRPDKDDAREKDIFDRTFLHYCAAFTYHRERWYENNNYPAGSEQFLQKMRRWIEQGVDINARDIRGWTPLHYACCCAGKASTQVVQLLLEKGASVDVQGREGTAPIHCAARAGHLEMVEMLLEFGANIDIADGYGNTALHEAAPNKSDDIFETLCKRGCQKRRNKHGRAAFHIAAMRGLSSAIRHLGDYANSKDSQKKTPLYLAVEFGHKDFVQQLLELPQVEVNVRGYRDLTPLQVACKKGNDGIAEILLDAGADVNAGGDETTPLYHAVQEQMESTIKLLIEYGADVNFVNPHGLTALHTAAQMGHSAIFEYLLKGGANANAGAGTRVGTPLHTASARIDGNPLIQRLLDSGAGVDETNADGETPLHLASIFGKQANIELLIKNGANKEARDGRGSTPLLLSVSDTPDKQPKECIRLLIRLGANVTAADEVGRTLLCLVARDENLADLIPELLKAGAVIEEADEEGYTPLHLAAWYQCPEAIKILVEHGASVEAVNNEGDTAPMIAERVGLADWWRENIPPFTEWWRVSSVKPAA</sequence>
<protein>
    <submittedName>
        <fullName evidence="7">Ankyrin-3</fullName>
    </submittedName>
</protein>
<feature type="repeat" description="ANK" evidence="3">
    <location>
        <begin position="1380"/>
        <end position="1416"/>
    </location>
</feature>
<evidence type="ECO:0000256" key="3">
    <source>
        <dbReference type="PROSITE-ProRule" id="PRU00023"/>
    </source>
</evidence>
<dbReference type="PANTHER" id="PTHR24198:SF165">
    <property type="entry name" value="ANKYRIN REPEAT-CONTAINING PROTEIN-RELATED"/>
    <property type="match status" value="1"/>
</dbReference>
<feature type="repeat" description="ANK" evidence="3">
    <location>
        <begin position="1246"/>
        <end position="1278"/>
    </location>
</feature>
<dbReference type="PRINTS" id="PR01415">
    <property type="entry name" value="ANKYRIN"/>
</dbReference>
<dbReference type="PANTHER" id="PTHR24198">
    <property type="entry name" value="ANKYRIN REPEAT AND PROTEIN KINASE DOMAIN-CONTAINING PROTEIN"/>
    <property type="match status" value="1"/>
</dbReference>
<feature type="signal peptide" evidence="6">
    <location>
        <begin position="1"/>
        <end position="20"/>
    </location>
</feature>
<feature type="repeat" description="ANK" evidence="3">
    <location>
        <begin position="1313"/>
        <end position="1346"/>
    </location>
</feature>
<feature type="repeat" description="ANK" evidence="3">
    <location>
        <begin position="1085"/>
        <end position="1117"/>
    </location>
</feature>
<dbReference type="PROSITE" id="PS50088">
    <property type="entry name" value="ANK_REPEAT"/>
    <property type="match status" value="9"/>
</dbReference>
<feature type="transmembrane region" description="Helical" evidence="5">
    <location>
        <begin position="276"/>
        <end position="298"/>
    </location>
</feature>
<feature type="transmembrane region" description="Helical" evidence="5">
    <location>
        <begin position="398"/>
        <end position="418"/>
    </location>
</feature>
<dbReference type="Pfam" id="PF13857">
    <property type="entry name" value="Ank_5"/>
    <property type="match status" value="1"/>
</dbReference>
<keyword evidence="1" id="KW-0677">Repeat</keyword>
<evidence type="ECO:0000313" key="7">
    <source>
        <dbReference type="EMBL" id="KAF3057696.1"/>
    </source>
</evidence>
<keyword evidence="5" id="KW-0812">Transmembrane</keyword>
<keyword evidence="8" id="KW-1185">Reference proteome</keyword>
<dbReference type="SUPFAM" id="SSF48403">
    <property type="entry name" value="Ankyrin repeat"/>
    <property type="match status" value="2"/>
</dbReference>
<evidence type="ECO:0000256" key="1">
    <source>
        <dbReference type="ARBA" id="ARBA00022737"/>
    </source>
</evidence>
<dbReference type="Pfam" id="PF13637">
    <property type="entry name" value="Ank_4"/>
    <property type="match status" value="1"/>
</dbReference>
<name>A0A9P4X2U2_9HYPO</name>
<feature type="repeat" description="ANK" evidence="3">
    <location>
        <begin position="1451"/>
        <end position="1483"/>
    </location>
</feature>
<dbReference type="SMART" id="SM00248">
    <property type="entry name" value="ANK"/>
    <property type="match status" value="14"/>
</dbReference>
<dbReference type="Proteomes" id="UP000801864">
    <property type="component" value="Unassembled WGS sequence"/>
</dbReference>
<feature type="region of interest" description="Disordered" evidence="4">
    <location>
        <begin position="455"/>
        <end position="485"/>
    </location>
</feature>
<dbReference type="InterPro" id="IPR036770">
    <property type="entry name" value="Ankyrin_rpt-contain_sf"/>
</dbReference>
<gene>
    <name evidence="7" type="ORF">CFAM422_012208</name>
</gene>
<evidence type="ECO:0000256" key="4">
    <source>
        <dbReference type="SAM" id="MobiDB-lite"/>
    </source>
</evidence>